<accession>A0A147K5P5</accession>
<comment type="caution">
    <text evidence="1">The sequence shown here is derived from an EMBL/GenBank/DDBJ whole genome shotgun (WGS) entry which is preliminary data.</text>
</comment>
<keyword evidence="2" id="KW-1185">Reference proteome</keyword>
<name>A0A147K5P5_9BACI</name>
<sequence>MQTNQQNQMQNQQQMYQQAPPVLTTKDALYMNDMLAWNLLAMKKAHFLAEHCQDQTVKQEIEQCGMMHQKHYQQILHHLGQGVNQQSNQTLQ</sequence>
<evidence type="ECO:0000313" key="1">
    <source>
        <dbReference type="EMBL" id="KUP05156.1"/>
    </source>
</evidence>
<dbReference type="RefSeq" id="WP_010175355.1">
    <property type="nucleotide sequence ID" value="NZ_LDYG01000042.1"/>
</dbReference>
<organism evidence="1 2">
    <name type="scientific">Bacillus coahuilensis p1.1.43</name>
    <dbReference type="NCBI Taxonomy" id="1150625"/>
    <lineage>
        <taxon>Bacteria</taxon>
        <taxon>Bacillati</taxon>
        <taxon>Bacillota</taxon>
        <taxon>Bacilli</taxon>
        <taxon>Bacillales</taxon>
        <taxon>Bacillaceae</taxon>
        <taxon>Bacillus</taxon>
    </lineage>
</organism>
<protein>
    <submittedName>
        <fullName evidence="1">Uncharacterized protein</fullName>
    </submittedName>
</protein>
<reference evidence="1 2" key="1">
    <citation type="journal article" date="2016" name="Front. Microbiol.">
        <title>Microevolution Analysis of Bacillus coahuilensis Unveils Differences in Phosphorus Acquisition Strategies and Their Regulation.</title>
        <authorList>
            <person name="Gomez-Lunar Z."/>
            <person name="Hernandez-Gonzalez I."/>
            <person name="Rodriguez-Torres M.D."/>
            <person name="Souza V."/>
            <person name="Olmedo-Alvarez G."/>
        </authorList>
    </citation>
    <scope>NUCLEOTIDE SEQUENCE [LARGE SCALE GENOMIC DNA]</scope>
    <source>
        <strain evidence="2">p1.1.43</strain>
    </source>
</reference>
<dbReference type="Proteomes" id="UP000074108">
    <property type="component" value="Unassembled WGS sequence"/>
</dbReference>
<dbReference type="EMBL" id="LDYG01000042">
    <property type="protein sequence ID" value="KUP05156.1"/>
    <property type="molecule type" value="Genomic_DNA"/>
</dbReference>
<dbReference type="AlphaFoldDB" id="A0A147K5P5"/>
<dbReference type="STRING" id="1150625.Q75_12910"/>
<proteinExistence type="predicted"/>
<gene>
    <name evidence="1" type="ORF">Q75_12910</name>
</gene>
<dbReference type="PATRIC" id="fig|1150625.3.peg.2716"/>
<evidence type="ECO:0000313" key="2">
    <source>
        <dbReference type="Proteomes" id="UP000074108"/>
    </source>
</evidence>